<accession>A0ABN9UQ70</accession>
<dbReference type="InterPro" id="IPR011990">
    <property type="entry name" value="TPR-like_helical_dom_sf"/>
</dbReference>
<dbReference type="SUPFAM" id="SSF81901">
    <property type="entry name" value="HCP-like"/>
    <property type="match status" value="1"/>
</dbReference>
<protein>
    <submittedName>
        <fullName evidence="3">Uncharacterized protein</fullName>
    </submittedName>
</protein>
<evidence type="ECO:0000256" key="2">
    <source>
        <dbReference type="ARBA" id="ARBA00022803"/>
    </source>
</evidence>
<dbReference type="PANTHER" id="PTHR44858">
    <property type="entry name" value="TETRATRICOPEPTIDE REPEAT PROTEIN 6"/>
    <property type="match status" value="1"/>
</dbReference>
<gene>
    <name evidence="3" type="ORF">PCOR1329_LOCUS50616</name>
</gene>
<comment type="caution">
    <text evidence="3">The sequence shown here is derived from an EMBL/GenBank/DDBJ whole genome shotgun (WGS) entry which is preliminary data.</text>
</comment>
<organism evidence="3 4">
    <name type="scientific">Prorocentrum cordatum</name>
    <dbReference type="NCBI Taxonomy" id="2364126"/>
    <lineage>
        <taxon>Eukaryota</taxon>
        <taxon>Sar</taxon>
        <taxon>Alveolata</taxon>
        <taxon>Dinophyceae</taxon>
        <taxon>Prorocentrales</taxon>
        <taxon>Prorocentraceae</taxon>
        <taxon>Prorocentrum</taxon>
    </lineage>
</organism>
<evidence type="ECO:0000313" key="3">
    <source>
        <dbReference type="EMBL" id="CAK0862117.1"/>
    </source>
</evidence>
<dbReference type="Pfam" id="PF13431">
    <property type="entry name" value="TPR_17"/>
    <property type="match status" value="3"/>
</dbReference>
<keyword evidence="1" id="KW-0677">Repeat</keyword>
<evidence type="ECO:0000313" key="4">
    <source>
        <dbReference type="Proteomes" id="UP001189429"/>
    </source>
</evidence>
<reference evidence="3" key="1">
    <citation type="submission" date="2023-10" db="EMBL/GenBank/DDBJ databases">
        <authorList>
            <person name="Chen Y."/>
            <person name="Shah S."/>
            <person name="Dougan E. K."/>
            <person name="Thang M."/>
            <person name="Chan C."/>
        </authorList>
    </citation>
    <scope>NUCLEOTIDE SEQUENCE [LARGE SCALE GENOMIC DNA]</scope>
</reference>
<sequence length="506" mass="54266">MVNVGLAATLGCMAVLAIPELLSHSGHDHNAALGWANLLTEMLHNFADGMSLGVAWVSGMTSGLATALAVAVHELPQAAATFSSLPADVRQFGWYSHYRYTEFALIAAKFSEGFASICMVGIRPRVQNRCTCAEYPALQQDLEDAFRQKKAPFFTADGKEECSFEKEKIFWKQVGIADLEVELAVSSTTGKCAVVCSCPDEFMEEAKDVIKKHNQKDNLHKVAMSWATSKDVYKGGAALDPAQTPVAAAERYLLAEEAEGQASEDNVENLKDAKKKALQIDPTDAPAWFNLGVDGGGTVSGRAHSKKDCFEKALQIDPEHKLAWFNLGVAGGGTVSGRAHSKKNCFEKALQIDPEYARAWYNLGNAGGGTVLGRAHSEKNCFEKALQIDPENAPAWYNLGNAGGGTVSGRAHSPKNCFEKALQIDPTDADAWYNLGVAGGGTVSGRAHSPKNCYEKSLQIDPENAPAWYNLGNAGGGTVSGRAHSKKDCYEKALQIDPTYAPTPAC</sequence>
<name>A0ABN9UQ70_9DINO</name>
<evidence type="ECO:0000256" key="1">
    <source>
        <dbReference type="ARBA" id="ARBA00022737"/>
    </source>
</evidence>
<dbReference type="EMBL" id="CAUYUJ010016127">
    <property type="protein sequence ID" value="CAK0862117.1"/>
    <property type="molecule type" value="Genomic_DNA"/>
</dbReference>
<keyword evidence="4" id="KW-1185">Reference proteome</keyword>
<keyword evidence="2" id="KW-0802">TPR repeat</keyword>
<dbReference type="Proteomes" id="UP001189429">
    <property type="component" value="Unassembled WGS sequence"/>
</dbReference>
<proteinExistence type="predicted"/>
<dbReference type="InterPro" id="IPR050498">
    <property type="entry name" value="Ycf3"/>
</dbReference>
<dbReference type="Gene3D" id="1.25.40.10">
    <property type="entry name" value="Tetratricopeptide repeat domain"/>
    <property type="match status" value="3"/>
</dbReference>
<dbReference type="PANTHER" id="PTHR44858:SF1">
    <property type="entry name" value="UDP-N-ACETYLGLUCOSAMINE--PEPTIDE N-ACETYLGLUCOSAMINYLTRANSFERASE SPINDLY-RELATED"/>
    <property type="match status" value="1"/>
</dbReference>